<dbReference type="InterPro" id="IPR001313">
    <property type="entry name" value="Pumilio_RNA-bd_rpt"/>
</dbReference>
<comment type="caution">
    <text evidence="6">The sequence shown here is derived from an EMBL/GenBank/DDBJ whole genome shotgun (WGS) entry which is preliminary data.</text>
</comment>
<keyword evidence="1" id="KW-0677">Repeat</keyword>
<dbReference type="InterPro" id="IPR011989">
    <property type="entry name" value="ARM-like"/>
</dbReference>
<protein>
    <submittedName>
        <fullName evidence="6">Coatomer beta subunit</fullName>
    </submittedName>
</protein>
<gene>
    <name evidence="6" type="ORF">PanWU01x14_048120</name>
</gene>
<proteinExistence type="predicted"/>
<evidence type="ECO:0000256" key="2">
    <source>
        <dbReference type="ARBA" id="ARBA00022845"/>
    </source>
</evidence>
<dbReference type="GO" id="GO:0005737">
    <property type="term" value="C:cytoplasm"/>
    <property type="evidence" value="ECO:0007669"/>
    <property type="project" value="TreeGrafter"/>
</dbReference>
<evidence type="ECO:0000313" key="6">
    <source>
        <dbReference type="EMBL" id="PON74753.1"/>
    </source>
</evidence>
<dbReference type="EMBL" id="JXTB01000027">
    <property type="protein sequence ID" value="PON74753.1"/>
    <property type="molecule type" value="Genomic_DNA"/>
</dbReference>
<dbReference type="OrthoDB" id="668540at2759"/>
<dbReference type="InterPro" id="IPR016024">
    <property type="entry name" value="ARM-type_fold"/>
</dbReference>
<dbReference type="SMART" id="SM00025">
    <property type="entry name" value="Pumilio"/>
    <property type="match status" value="6"/>
</dbReference>
<dbReference type="GO" id="GO:0003729">
    <property type="term" value="F:mRNA binding"/>
    <property type="evidence" value="ECO:0007669"/>
    <property type="project" value="TreeGrafter"/>
</dbReference>
<evidence type="ECO:0000256" key="1">
    <source>
        <dbReference type="ARBA" id="ARBA00022737"/>
    </source>
</evidence>
<dbReference type="AlphaFoldDB" id="A0A2P5DN94"/>
<dbReference type="PANTHER" id="PTHR12537:SF129">
    <property type="entry name" value="PUMILIO HOMOLOG 15-LIKE"/>
    <property type="match status" value="1"/>
</dbReference>
<evidence type="ECO:0000259" key="5">
    <source>
        <dbReference type="PROSITE" id="PS50303"/>
    </source>
</evidence>
<sequence>MYPSNIGSPTGFNADDGDLVNPLLEDHITKLKAAIENHIDGLDGDLLITVLENYTARLSADIWNLIIELHIIRSSYSNYSNNNLEASSSSRPPFLPYSTTPLQYSARVKTNAAAMAQTLSFLPSTSTSTTGTPQYNPVSNNNYLPNYNFPVRYNSESHDLDVSSPFINLNLNDDHYYHHHHQYNHYDRQRLMACHDHHGVWRPGGTQYYSFEQEVRGRVCSVATETDGCNFLINRLQNGNPEEIHVIFSEAKQNLCSLMVHSVGNDFAKNLIQVLDQDRLLELVVLLTRDVWTLKRVCSHGLGARAMQELVMRLMMSEQQYLLISAMACIALTLTKSYNGNLVINQCLIHFDTDIVEPLLVVISGNSVEIATDKHGCCILQSCILKATDFILRDKPEVVYDLVVEIIKKAHFLSEHSFGNYVVQYLTELKMPQVNQGIMAQLEGKFVSLSMSKHGSHVVEKLLKNTGEENANKITNEILSSSSPLQILQDPFGNFVVQSALEASTVRSVR</sequence>
<evidence type="ECO:0000256" key="4">
    <source>
        <dbReference type="PROSITE-ProRule" id="PRU00317"/>
    </source>
</evidence>
<feature type="repeat" description="Pumilio" evidence="4">
    <location>
        <begin position="477"/>
        <end position="510"/>
    </location>
</feature>
<dbReference type="PROSITE" id="PS50302">
    <property type="entry name" value="PUM"/>
    <property type="match status" value="2"/>
</dbReference>
<dbReference type="GO" id="GO:0006417">
    <property type="term" value="P:regulation of translation"/>
    <property type="evidence" value="ECO:0007669"/>
    <property type="project" value="UniProtKB-KW"/>
</dbReference>
<dbReference type="Pfam" id="PF00806">
    <property type="entry name" value="PUF"/>
    <property type="match status" value="6"/>
</dbReference>
<keyword evidence="3" id="KW-0694">RNA-binding</keyword>
<dbReference type="SUPFAM" id="SSF48371">
    <property type="entry name" value="ARM repeat"/>
    <property type="match status" value="1"/>
</dbReference>
<keyword evidence="2" id="KW-0810">Translation regulation</keyword>
<dbReference type="PANTHER" id="PTHR12537">
    <property type="entry name" value="RNA BINDING PROTEIN PUMILIO-RELATED"/>
    <property type="match status" value="1"/>
</dbReference>
<feature type="repeat" description="Pumilio" evidence="4">
    <location>
        <begin position="441"/>
        <end position="476"/>
    </location>
</feature>
<evidence type="ECO:0000256" key="3">
    <source>
        <dbReference type="ARBA" id="ARBA00022884"/>
    </source>
</evidence>
<keyword evidence="7" id="KW-1185">Reference proteome</keyword>
<evidence type="ECO:0000313" key="7">
    <source>
        <dbReference type="Proteomes" id="UP000237105"/>
    </source>
</evidence>
<dbReference type="Proteomes" id="UP000237105">
    <property type="component" value="Unassembled WGS sequence"/>
</dbReference>
<dbReference type="InterPro" id="IPR033133">
    <property type="entry name" value="PUM-HD"/>
</dbReference>
<dbReference type="Gene3D" id="1.25.10.10">
    <property type="entry name" value="Leucine-rich Repeat Variant"/>
    <property type="match status" value="1"/>
</dbReference>
<accession>A0A2P5DN94</accession>
<name>A0A2P5DN94_PARAD</name>
<organism evidence="6 7">
    <name type="scientific">Parasponia andersonii</name>
    <name type="common">Sponia andersonii</name>
    <dbReference type="NCBI Taxonomy" id="3476"/>
    <lineage>
        <taxon>Eukaryota</taxon>
        <taxon>Viridiplantae</taxon>
        <taxon>Streptophyta</taxon>
        <taxon>Embryophyta</taxon>
        <taxon>Tracheophyta</taxon>
        <taxon>Spermatophyta</taxon>
        <taxon>Magnoliopsida</taxon>
        <taxon>eudicotyledons</taxon>
        <taxon>Gunneridae</taxon>
        <taxon>Pentapetalae</taxon>
        <taxon>rosids</taxon>
        <taxon>fabids</taxon>
        <taxon>Rosales</taxon>
        <taxon>Cannabaceae</taxon>
        <taxon>Parasponia</taxon>
    </lineage>
</organism>
<reference evidence="7" key="1">
    <citation type="submission" date="2016-06" db="EMBL/GenBank/DDBJ databases">
        <title>Parallel loss of symbiosis genes in relatives of nitrogen-fixing non-legume Parasponia.</title>
        <authorList>
            <person name="Van Velzen R."/>
            <person name="Holmer R."/>
            <person name="Bu F."/>
            <person name="Rutten L."/>
            <person name="Van Zeijl A."/>
            <person name="Liu W."/>
            <person name="Santuari L."/>
            <person name="Cao Q."/>
            <person name="Sharma T."/>
            <person name="Shen D."/>
            <person name="Roswanjaya Y."/>
            <person name="Wardhani T."/>
            <person name="Kalhor M.S."/>
            <person name="Jansen J."/>
            <person name="Van den Hoogen J."/>
            <person name="Gungor B."/>
            <person name="Hartog M."/>
            <person name="Hontelez J."/>
            <person name="Verver J."/>
            <person name="Yang W.-C."/>
            <person name="Schijlen E."/>
            <person name="Repin R."/>
            <person name="Schilthuizen M."/>
            <person name="Schranz E."/>
            <person name="Heidstra R."/>
            <person name="Miyata K."/>
            <person name="Fedorova E."/>
            <person name="Kohlen W."/>
            <person name="Bisseling T."/>
            <person name="Smit S."/>
            <person name="Geurts R."/>
        </authorList>
    </citation>
    <scope>NUCLEOTIDE SEQUENCE [LARGE SCALE GENOMIC DNA]</scope>
    <source>
        <strain evidence="7">cv. WU1-14</strain>
    </source>
</reference>
<dbReference type="PROSITE" id="PS50303">
    <property type="entry name" value="PUM_HD"/>
    <property type="match status" value="1"/>
</dbReference>
<feature type="domain" description="PUM-HD" evidence="5">
    <location>
        <begin position="187"/>
        <end position="510"/>
    </location>
</feature>